<gene>
    <name evidence="1" type="ORF">HPB47_011382</name>
</gene>
<evidence type="ECO:0000313" key="2">
    <source>
        <dbReference type="Proteomes" id="UP000805193"/>
    </source>
</evidence>
<name>A0AC60NWG5_IXOPE</name>
<keyword evidence="2" id="KW-1185">Reference proteome</keyword>
<comment type="caution">
    <text evidence="1">The sequence shown here is derived from an EMBL/GenBank/DDBJ whole genome shotgun (WGS) entry which is preliminary data.</text>
</comment>
<sequence>MCEQAYKHQAGGACKKIVARGSSSPKRCSKPQQPQHQQPVIMVKNGLSFLQNNLSLVKISPPGSPGESRGPQGLVVALESSGPESANYRSPTAQSQLRPQLYVRSQSSQQFPRSLHEPTVRVQQLPPNFSRTASCSTISPEALSSPVHQRIRPKNPKFAETMPQETVELGPRRVRDERSPPVRTRWWSTAWESDGPEKGEGVIWEPETTPNVPGSSPVLWHRETGQMEGVVFAECEDEVTSRTQQFIMVSSMYCQLLVVICVGFYMYMYSVSLLFLLYVYIYLLRRSNNNGPGAYRSPKKIILENLRRISDKAQGPPKGLDGDGPLPPRLKKQRISENDRSHGSLFLRIGAIAFGLGTMVYNGLEFGSFFEIPSTSPCYSVLLGINPVLQMAFTFAQMYFIFMNAR</sequence>
<accession>A0AC60NWG5</accession>
<dbReference type="EMBL" id="JABSTQ010011427">
    <property type="protein sequence ID" value="KAG0411495.1"/>
    <property type="molecule type" value="Genomic_DNA"/>
</dbReference>
<proteinExistence type="predicted"/>
<organism evidence="1 2">
    <name type="scientific">Ixodes persulcatus</name>
    <name type="common">Taiga tick</name>
    <dbReference type="NCBI Taxonomy" id="34615"/>
    <lineage>
        <taxon>Eukaryota</taxon>
        <taxon>Metazoa</taxon>
        <taxon>Ecdysozoa</taxon>
        <taxon>Arthropoda</taxon>
        <taxon>Chelicerata</taxon>
        <taxon>Arachnida</taxon>
        <taxon>Acari</taxon>
        <taxon>Parasitiformes</taxon>
        <taxon>Ixodida</taxon>
        <taxon>Ixodoidea</taxon>
        <taxon>Ixodidae</taxon>
        <taxon>Ixodinae</taxon>
        <taxon>Ixodes</taxon>
    </lineage>
</organism>
<dbReference type="Proteomes" id="UP000805193">
    <property type="component" value="Unassembled WGS sequence"/>
</dbReference>
<protein>
    <submittedName>
        <fullName evidence="1">Uncharacterized protein</fullName>
    </submittedName>
</protein>
<feature type="non-terminal residue" evidence="1">
    <location>
        <position position="406"/>
    </location>
</feature>
<reference evidence="1 2" key="1">
    <citation type="journal article" date="2020" name="Cell">
        <title>Large-Scale Comparative Analyses of Tick Genomes Elucidate Their Genetic Diversity and Vector Capacities.</title>
        <authorList>
            <consortium name="Tick Genome and Microbiome Consortium (TIGMIC)"/>
            <person name="Jia N."/>
            <person name="Wang J."/>
            <person name="Shi W."/>
            <person name="Du L."/>
            <person name="Sun Y."/>
            <person name="Zhan W."/>
            <person name="Jiang J.F."/>
            <person name="Wang Q."/>
            <person name="Zhang B."/>
            <person name="Ji P."/>
            <person name="Bell-Sakyi L."/>
            <person name="Cui X.M."/>
            <person name="Yuan T.T."/>
            <person name="Jiang B.G."/>
            <person name="Yang W.F."/>
            <person name="Lam T.T."/>
            <person name="Chang Q.C."/>
            <person name="Ding S.J."/>
            <person name="Wang X.J."/>
            <person name="Zhu J.G."/>
            <person name="Ruan X.D."/>
            <person name="Zhao L."/>
            <person name="Wei J.T."/>
            <person name="Ye R.Z."/>
            <person name="Que T.C."/>
            <person name="Du C.H."/>
            <person name="Zhou Y.H."/>
            <person name="Cheng J.X."/>
            <person name="Dai P.F."/>
            <person name="Guo W.B."/>
            <person name="Han X.H."/>
            <person name="Huang E.J."/>
            <person name="Li L.F."/>
            <person name="Wei W."/>
            <person name="Gao Y.C."/>
            <person name="Liu J.Z."/>
            <person name="Shao H.Z."/>
            <person name="Wang X."/>
            <person name="Wang C.C."/>
            <person name="Yang T.C."/>
            <person name="Huo Q.B."/>
            <person name="Li W."/>
            <person name="Chen H.Y."/>
            <person name="Chen S.E."/>
            <person name="Zhou L.G."/>
            <person name="Ni X.B."/>
            <person name="Tian J.H."/>
            <person name="Sheng Y."/>
            <person name="Liu T."/>
            <person name="Pan Y.S."/>
            <person name="Xia L.Y."/>
            <person name="Li J."/>
            <person name="Zhao F."/>
            <person name="Cao W.C."/>
        </authorList>
    </citation>
    <scope>NUCLEOTIDE SEQUENCE [LARGE SCALE GENOMIC DNA]</scope>
    <source>
        <strain evidence="1">Iper-2018</strain>
    </source>
</reference>
<evidence type="ECO:0000313" key="1">
    <source>
        <dbReference type="EMBL" id="KAG0411495.1"/>
    </source>
</evidence>